<accession>A0A2P5SWQ0</accession>
<keyword evidence="7 9" id="KW-0368">Histidine biosynthesis</keyword>
<evidence type="ECO:0000256" key="10">
    <source>
        <dbReference type="RuleBase" id="RU003657"/>
    </source>
</evidence>
<evidence type="ECO:0000256" key="3">
    <source>
        <dbReference type="ARBA" id="ARBA00005133"/>
    </source>
</evidence>
<evidence type="ECO:0000256" key="11">
    <source>
        <dbReference type="RuleBase" id="RU003658"/>
    </source>
</evidence>
<dbReference type="NCBIfam" id="TIGR00007">
    <property type="entry name" value="1-(5-phosphoribosyl)-5-[(5-phosphoribosylamino)methylideneamino]imidazole-4-carboxamide isomerase"/>
    <property type="match status" value="1"/>
</dbReference>
<dbReference type="GO" id="GO:0000162">
    <property type="term" value="P:L-tryptophan biosynthetic process"/>
    <property type="evidence" value="ECO:0007669"/>
    <property type="project" value="TreeGrafter"/>
</dbReference>
<evidence type="ECO:0000256" key="2">
    <source>
        <dbReference type="ARBA" id="ARBA00004496"/>
    </source>
</evidence>
<dbReference type="FunFam" id="3.20.20.70:FF:000009">
    <property type="entry name" value="1-(5-phosphoribosyl)-5-[(5-phosphoribosylamino)methylideneamino] imidazole-4-carboxamide isomerase"/>
    <property type="match status" value="1"/>
</dbReference>
<evidence type="ECO:0000313" key="12">
    <source>
        <dbReference type="EMBL" id="PPI86740.1"/>
    </source>
</evidence>
<proteinExistence type="inferred from homology"/>
<dbReference type="Gene3D" id="3.20.20.70">
    <property type="entry name" value="Aldolase class I"/>
    <property type="match status" value="1"/>
</dbReference>
<keyword evidence="8 9" id="KW-0413">Isomerase</keyword>
<feature type="active site" description="Proton donor" evidence="9">
    <location>
        <position position="129"/>
    </location>
</feature>
<comment type="pathway">
    <text evidence="3 9 11">Amino-acid biosynthesis; L-histidine biosynthesis; L-histidine from 5-phospho-alpha-D-ribose 1-diphosphate: step 4/9.</text>
</comment>
<sequence length="245" mass="27799">MIIPALDLMDGNVVRLYQGSYNKKLNYDIDPFLHIKKYTEEGAKLIHLIDLNGTKNPNKRQIHLLKNLLKNIDVCIQIGGGIRTKNDVKMLLDSGANRVVIGSMAVKNHEEVKKWFIEFGSQHIVLAIDIRIDVNYSKKVAIDGWQNTSNTTIEEIIKNFQSVGLRYVLCTDIYRDGTLLGPNINLYKEMIEKFPKIIFQSSGGISSLNDIISLRNIGVQSIIVGRALLENKFTLLEAIKCWQKE</sequence>
<comment type="subcellular location">
    <subcellularLocation>
        <location evidence="2 9 11">Cytoplasm</location>
    </subcellularLocation>
</comment>
<dbReference type="Proteomes" id="UP000296144">
    <property type="component" value="Unassembled WGS sequence"/>
</dbReference>
<dbReference type="GO" id="GO:0005737">
    <property type="term" value="C:cytoplasm"/>
    <property type="evidence" value="ECO:0007669"/>
    <property type="project" value="UniProtKB-SubCell"/>
</dbReference>
<evidence type="ECO:0000256" key="9">
    <source>
        <dbReference type="HAMAP-Rule" id="MF_01014"/>
    </source>
</evidence>
<feature type="active site" description="Proton acceptor" evidence="9">
    <location>
        <position position="7"/>
    </location>
</feature>
<dbReference type="EMBL" id="PDKU01000001">
    <property type="protein sequence ID" value="PPI86740.1"/>
    <property type="molecule type" value="Genomic_DNA"/>
</dbReference>
<evidence type="ECO:0000256" key="8">
    <source>
        <dbReference type="ARBA" id="ARBA00023235"/>
    </source>
</evidence>
<dbReference type="UniPathway" id="UPA00031">
    <property type="reaction ID" value="UER00009"/>
</dbReference>
<evidence type="ECO:0000256" key="1">
    <source>
        <dbReference type="ARBA" id="ARBA00000901"/>
    </source>
</evidence>
<dbReference type="AlphaFoldDB" id="A0A2P5SWQ0"/>
<dbReference type="SUPFAM" id="SSF51366">
    <property type="entry name" value="Ribulose-phoshate binding barrel"/>
    <property type="match status" value="1"/>
</dbReference>
<dbReference type="OrthoDB" id="9807749at2"/>
<dbReference type="RefSeq" id="WP_136129903.1">
    <property type="nucleotide sequence ID" value="NZ_PDKU01000001.1"/>
</dbReference>
<dbReference type="InterPro" id="IPR006063">
    <property type="entry name" value="HisA_bact_arch"/>
</dbReference>
<comment type="catalytic activity">
    <reaction evidence="1 9 11">
        <text>1-(5-phospho-beta-D-ribosyl)-5-[(5-phospho-beta-D-ribosylamino)methylideneamino]imidazole-4-carboxamide = 5-[(5-phospho-1-deoxy-D-ribulos-1-ylimino)methylamino]-1-(5-phospho-beta-D-ribosyl)imidazole-4-carboxamide</text>
        <dbReference type="Rhea" id="RHEA:15469"/>
        <dbReference type="ChEBI" id="CHEBI:58435"/>
        <dbReference type="ChEBI" id="CHEBI:58525"/>
        <dbReference type="EC" id="5.3.1.16"/>
    </reaction>
</comment>
<comment type="caution">
    <text evidence="12">The sequence shown here is derived from an EMBL/GenBank/DDBJ whole genome shotgun (WGS) entry which is preliminary data.</text>
</comment>
<gene>
    <name evidence="9 12" type="primary">hisA</name>
    <name evidence="12" type="ORF">CRV10_00575</name>
</gene>
<dbReference type="InterPro" id="IPR006062">
    <property type="entry name" value="His_biosynth"/>
</dbReference>
<protein>
    <recommendedName>
        <fullName evidence="9 11">1-(5-phosphoribosyl)-5-[(5-phosphoribosylamino)methylideneamino] imidazole-4-carboxamide isomerase</fullName>
        <ecNumber evidence="9 11">5.3.1.16</ecNumber>
    </recommendedName>
    <alternativeName>
        <fullName evidence="9">Phosphoribosylformimino-5-aminoimidazole carboxamide ribotide isomerase</fullName>
    </alternativeName>
</protein>
<name>A0A2P5SWQ0_9GAMM</name>
<evidence type="ECO:0000256" key="4">
    <source>
        <dbReference type="ARBA" id="ARBA00009667"/>
    </source>
</evidence>
<dbReference type="GO" id="GO:0000105">
    <property type="term" value="P:L-histidine biosynthetic process"/>
    <property type="evidence" value="ECO:0007669"/>
    <property type="project" value="UniProtKB-UniRule"/>
</dbReference>
<dbReference type="PANTHER" id="PTHR43090:SF2">
    <property type="entry name" value="1-(5-PHOSPHORIBOSYL)-5-[(5-PHOSPHORIBOSYLAMINO)METHYLIDENEAMINO] IMIDAZOLE-4-CARBOXAMIDE ISOMERASE"/>
    <property type="match status" value="1"/>
</dbReference>
<organism evidence="12 13">
    <name type="scientific">Candidatus Pantoea edessiphila</name>
    <dbReference type="NCBI Taxonomy" id="2044610"/>
    <lineage>
        <taxon>Bacteria</taxon>
        <taxon>Pseudomonadati</taxon>
        <taxon>Pseudomonadota</taxon>
        <taxon>Gammaproteobacteria</taxon>
        <taxon>Enterobacterales</taxon>
        <taxon>Erwiniaceae</taxon>
        <taxon>Pantoea</taxon>
    </lineage>
</organism>
<evidence type="ECO:0000313" key="13">
    <source>
        <dbReference type="Proteomes" id="UP000296144"/>
    </source>
</evidence>
<keyword evidence="5 9" id="KW-0963">Cytoplasm</keyword>
<dbReference type="InterPro" id="IPR023016">
    <property type="entry name" value="HisA/PriA"/>
</dbReference>
<dbReference type="PANTHER" id="PTHR43090">
    <property type="entry name" value="1-(5-PHOSPHORIBOSYL)-5-[(5-PHOSPHORIBOSYLAMINO)METHYLIDENEAMINO] IMIDAZOLE-4-CARBOXAMIDE ISOMERASE"/>
    <property type="match status" value="1"/>
</dbReference>
<dbReference type="GO" id="GO:0003949">
    <property type="term" value="F:1-(5-phosphoribosyl)-5-[(5-phosphoribosylamino)methylideneamino]imidazole-4-carboxamide isomerase activity"/>
    <property type="evidence" value="ECO:0007669"/>
    <property type="project" value="UniProtKB-UniRule"/>
</dbReference>
<dbReference type="CDD" id="cd04732">
    <property type="entry name" value="HisA"/>
    <property type="match status" value="1"/>
</dbReference>
<keyword evidence="6 9" id="KW-0028">Amino-acid biosynthesis</keyword>
<keyword evidence="13" id="KW-1185">Reference proteome</keyword>
<dbReference type="HAMAP" id="MF_01014">
    <property type="entry name" value="HisA"/>
    <property type="match status" value="1"/>
</dbReference>
<dbReference type="Pfam" id="PF00977">
    <property type="entry name" value="His_biosynth"/>
    <property type="match status" value="1"/>
</dbReference>
<evidence type="ECO:0000256" key="6">
    <source>
        <dbReference type="ARBA" id="ARBA00022605"/>
    </source>
</evidence>
<dbReference type="InterPro" id="IPR011060">
    <property type="entry name" value="RibuloseP-bd_barrel"/>
</dbReference>
<evidence type="ECO:0000256" key="7">
    <source>
        <dbReference type="ARBA" id="ARBA00023102"/>
    </source>
</evidence>
<dbReference type="EC" id="5.3.1.16" evidence="9 11"/>
<reference evidence="12 13" key="1">
    <citation type="journal article" date="2018" name="Genome Biol. Evol.">
        <title>Cladogenesis and Genomic Streamlining in Extracellular Endosymbionts of Tropical Stink Bugs.</title>
        <authorList>
            <person name="Otero-Bravo A."/>
            <person name="Goffredi S."/>
            <person name="Sabree Z.L."/>
        </authorList>
    </citation>
    <scope>NUCLEOTIDE SEQUENCE [LARGE SCALE GENOMIC DNA]</scope>
    <source>
        <strain evidence="12 13">SoEL</strain>
    </source>
</reference>
<comment type="similarity">
    <text evidence="4 9 10">Belongs to the HisA/HisF family.</text>
</comment>
<dbReference type="InterPro" id="IPR044524">
    <property type="entry name" value="Isoase_HisA-like"/>
</dbReference>
<evidence type="ECO:0000256" key="5">
    <source>
        <dbReference type="ARBA" id="ARBA00022490"/>
    </source>
</evidence>
<dbReference type="InterPro" id="IPR013785">
    <property type="entry name" value="Aldolase_TIM"/>
</dbReference>